<name>A0A840V9F5_9PROT</name>
<dbReference type="AlphaFoldDB" id="A0A840V9F5"/>
<dbReference type="InterPro" id="IPR017842">
    <property type="entry name" value="Hopanoid_biosyn-assoc_HpnM"/>
</dbReference>
<dbReference type="PANTHER" id="PTHR36573">
    <property type="entry name" value="INTERMEMBRANE PHOSPHOLIPID TRANSPORT SYSTEM BINDING PROTEIN MLAC"/>
    <property type="match status" value="1"/>
</dbReference>
<proteinExistence type="predicted"/>
<keyword evidence="1" id="KW-0732">Signal</keyword>
<dbReference type="PANTHER" id="PTHR36573:SF1">
    <property type="entry name" value="INTERMEMBRANE PHOSPHOLIPID TRANSPORT SYSTEM BINDING PROTEIN MLAC"/>
    <property type="match status" value="1"/>
</dbReference>
<dbReference type="NCBIfam" id="TIGR03481">
    <property type="entry name" value="HpnM"/>
    <property type="match status" value="1"/>
</dbReference>
<dbReference type="Proteomes" id="UP000553706">
    <property type="component" value="Unassembled WGS sequence"/>
</dbReference>
<protein>
    <submittedName>
        <fullName evidence="2">Phospholipid transport system substrate-binding protein</fullName>
    </submittedName>
</protein>
<comment type="caution">
    <text evidence="2">The sequence shown here is derived from an EMBL/GenBank/DDBJ whole genome shotgun (WGS) entry which is preliminary data.</text>
</comment>
<dbReference type="InterPro" id="IPR008869">
    <property type="entry name" value="MlaC/ttg2D"/>
</dbReference>
<feature type="chain" id="PRO_5032357732" evidence="1">
    <location>
        <begin position="23"/>
        <end position="207"/>
    </location>
</feature>
<accession>A0A840V9F5</accession>
<sequence length="207" mass="21687">MKSSLKASLLALAVCMGSAAFAATTPEAAPAVALDNGLLATMKAASAGKDVQSRYDALAPVVRQTYNLPEVAKNSVGFLWSTLPASQQQELNQLFEQFTIYSYVAQFKDYGGQSFKVLPDEKALGAKKIVETQLLPGDGGDAVELDYVMENGPAGWQITDVLLNGTISQVAVHASDFASLVSSGDASKLIEALKGKIAALQSLAASK</sequence>
<gene>
    <name evidence="2" type="ORF">HNP71_000826</name>
</gene>
<feature type="signal peptide" evidence="1">
    <location>
        <begin position="1"/>
        <end position="22"/>
    </location>
</feature>
<dbReference type="RefSeq" id="WP_183265596.1">
    <property type="nucleotide sequence ID" value="NZ_JACHFJ010000002.1"/>
</dbReference>
<evidence type="ECO:0000313" key="3">
    <source>
        <dbReference type="Proteomes" id="UP000553706"/>
    </source>
</evidence>
<keyword evidence="3" id="KW-1185">Reference proteome</keyword>
<organism evidence="2 3">
    <name type="scientific">Acidocella aromatica</name>
    <dbReference type="NCBI Taxonomy" id="1303579"/>
    <lineage>
        <taxon>Bacteria</taxon>
        <taxon>Pseudomonadati</taxon>
        <taxon>Pseudomonadota</taxon>
        <taxon>Alphaproteobacteria</taxon>
        <taxon>Acetobacterales</taxon>
        <taxon>Acidocellaceae</taxon>
        <taxon>Acidocella</taxon>
    </lineage>
</organism>
<dbReference type="EMBL" id="JACHFJ010000002">
    <property type="protein sequence ID" value="MBB5372588.1"/>
    <property type="molecule type" value="Genomic_DNA"/>
</dbReference>
<evidence type="ECO:0000313" key="2">
    <source>
        <dbReference type="EMBL" id="MBB5372588.1"/>
    </source>
</evidence>
<evidence type="ECO:0000256" key="1">
    <source>
        <dbReference type="SAM" id="SignalP"/>
    </source>
</evidence>
<dbReference type="Gene3D" id="3.10.450.710">
    <property type="entry name" value="Tgt2/MlaC"/>
    <property type="match status" value="1"/>
</dbReference>
<dbReference type="Pfam" id="PF05494">
    <property type="entry name" value="MlaC"/>
    <property type="match status" value="1"/>
</dbReference>
<reference evidence="2 3" key="1">
    <citation type="submission" date="2020-08" db="EMBL/GenBank/DDBJ databases">
        <title>Genomic Encyclopedia of Type Strains, Phase IV (KMG-IV): sequencing the most valuable type-strain genomes for metagenomic binning, comparative biology and taxonomic classification.</title>
        <authorList>
            <person name="Goeker M."/>
        </authorList>
    </citation>
    <scope>NUCLEOTIDE SEQUENCE [LARGE SCALE GENOMIC DNA]</scope>
    <source>
        <strain evidence="2 3">DSM 27026</strain>
    </source>
</reference>
<dbReference type="InterPro" id="IPR042245">
    <property type="entry name" value="Tgt2/MlaC_sf"/>
</dbReference>